<dbReference type="Proteomes" id="UP000670092">
    <property type="component" value="Unassembled WGS sequence"/>
</dbReference>
<evidence type="ECO:0000256" key="1">
    <source>
        <dbReference type="SAM" id="Phobius"/>
    </source>
</evidence>
<keyword evidence="1" id="KW-0812">Transmembrane</keyword>
<comment type="caution">
    <text evidence="2">The sequence shown here is derived from an EMBL/GenBank/DDBJ whole genome shotgun (WGS) entry which is preliminary data.</text>
</comment>
<sequence>MRRLPRCLSPVTSVDRGELLPCWVFALFIFLCHSHLCGVFAALSRWNSWSFRLPETPTTKTGTGQAPTRYKPK</sequence>
<keyword evidence="1" id="KW-0472">Membrane</keyword>
<name>A0A8H8D454_AJECA</name>
<organism evidence="2 3">
    <name type="scientific">Ajellomyces capsulatus</name>
    <name type="common">Darling's disease fungus</name>
    <name type="synonym">Histoplasma capsulatum</name>
    <dbReference type="NCBI Taxonomy" id="5037"/>
    <lineage>
        <taxon>Eukaryota</taxon>
        <taxon>Fungi</taxon>
        <taxon>Dikarya</taxon>
        <taxon>Ascomycota</taxon>
        <taxon>Pezizomycotina</taxon>
        <taxon>Eurotiomycetes</taxon>
        <taxon>Eurotiomycetidae</taxon>
        <taxon>Onygenales</taxon>
        <taxon>Ajellomycetaceae</taxon>
        <taxon>Histoplasma</taxon>
    </lineage>
</organism>
<accession>A0A8H8D454</accession>
<evidence type="ECO:0000313" key="3">
    <source>
        <dbReference type="Proteomes" id="UP000670092"/>
    </source>
</evidence>
<dbReference type="VEuPathDB" id="FungiDB:I7I52_10729"/>
<feature type="transmembrane region" description="Helical" evidence="1">
    <location>
        <begin position="23"/>
        <end position="43"/>
    </location>
</feature>
<dbReference type="AlphaFoldDB" id="A0A8H8D454"/>
<gene>
    <name evidence="2" type="ORF">I7I52_10729</name>
</gene>
<reference evidence="2 3" key="1">
    <citation type="submission" date="2021-01" db="EMBL/GenBank/DDBJ databases">
        <title>Chromosome-level genome assembly of a human fungal pathogen reveals clustering of transcriptionally co-regulated genes.</title>
        <authorList>
            <person name="Voorhies M."/>
            <person name="Cohen S."/>
            <person name="Shea T.P."/>
            <person name="Petrus S."/>
            <person name="Munoz J.F."/>
            <person name="Poplawski S."/>
            <person name="Goldman W.E."/>
            <person name="Michael T."/>
            <person name="Cuomo C.A."/>
            <person name="Sil A."/>
            <person name="Beyhan S."/>
        </authorList>
    </citation>
    <scope>NUCLEOTIDE SEQUENCE [LARGE SCALE GENOMIC DNA]</scope>
    <source>
        <strain evidence="2 3">G184AR</strain>
    </source>
</reference>
<protein>
    <submittedName>
        <fullName evidence="2">Uncharacterized protein</fullName>
    </submittedName>
</protein>
<keyword evidence="1" id="KW-1133">Transmembrane helix</keyword>
<evidence type="ECO:0000313" key="2">
    <source>
        <dbReference type="EMBL" id="KAG5300182.1"/>
    </source>
</evidence>
<proteinExistence type="predicted"/>
<dbReference type="EMBL" id="JAEVHI010000002">
    <property type="protein sequence ID" value="KAG5300182.1"/>
    <property type="molecule type" value="Genomic_DNA"/>
</dbReference>